<proteinExistence type="predicted"/>
<accession>A0A1V1H5V5</accession>
<sequence length="74" mass="8673">MERVEERWQWPSSSEKEGIHWKQWISLSHSPFREEERRSERGGREGGKVQRLDGSYCPFNLAGDLVAIKNGDKQ</sequence>
<organism evidence="1">
    <name type="scientific">Oryza brachyantha</name>
    <name type="common">malo sina</name>
    <dbReference type="NCBI Taxonomy" id="4533"/>
    <lineage>
        <taxon>Eukaryota</taxon>
        <taxon>Viridiplantae</taxon>
        <taxon>Streptophyta</taxon>
        <taxon>Embryophyta</taxon>
        <taxon>Tracheophyta</taxon>
        <taxon>Spermatophyta</taxon>
        <taxon>Magnoliopsida</taxon>
        <taxon>Liliopsida</taxon>
        <taxon>Poales</taxon>
        <taxon>Poaceae</taxon>
        <taxon>BOP clade</taxon>
        <taxon>Oryzoideae</taxon>
        <taxon>Oryzeae</taxon>
        <taxon>Oryzinae</taxon>
        <taxon>Oryza</taxon>
    </lineage>
</organism>
<reference evidence="1" key="1">
    <citation type="submission" date="2009-05" db="EMBL/GenBank/DDBJ databases">
        <title>Oryza sativa Japonica Group genomic DNA, chromosome 6, BAC clone:KMK0024M20, cultivar:Khau Mac Kho.</title>
        <authorList>
            <person name="Matsumoto T."/>
            <person name="Wu J."/>
            <person name="Kanamori H."/>
        </authorList>
    </citation>
    <scope>NUCLEOTIDE SEQUENCE</scope>
    <source>
        <strain evidence="1">IRGC 101232</strain>
    </source>
</reference>
<gene>
    <name evidence="1" type="primary">OB_Ba0080O08.8</name>
</gene>
<dbReference type="AlphaFoldDB" id="A0A1V1H5V5"/>
<name>A0A1V1H5V5_ORYBR</name>
<evidence type="ECO:0000313" key="1">
    <source>
        <dbReference type="EMBL" id="BAX25103.1"/>
    </source>
</evidence>
<protein>
    <submittedName>
        <fullName evidence="1">Uncharacterized protein</fullName>
    </submittedName>
</protein>
<dbReference type="EMBL" id="AP011473">
    <property type="protein sequence ID" value="BAX25103.1"/>
    <property type="molecule type" value="Genomic_DNA"/>
</dbReference>